<dbReference type="Proteomes" id="UP000468327">
    <property type="component" value="Unassembled WGS sequence"/>
</dbReference>
<sequence length="102" mass="11284">MQLDLGWKSLPPPPASLAKGLAYQREGCVSGLKANDKGWTAVVEGTYDYRAFVPGAPADLCEARYDCPYFAGGRPVAQEMAEDFKKRYPRRRALMEELAKLG</sequence>
<organism evidence="1 2">
    <name type="scientific">Gordonibacter urolithinfaciens</name>
    <dbReference type="NCBI Taxonomy" id="1335613"/>
    <lineage>
        <taxon>Bacteria</taxon>
        <taxon>Bacillati</taxon>
        <taxon>Actinomycetota</taxon>
        <taxon>Coriobacteriia</taxon>
        <taxon>Eggerthellales</taxon>
        <taxon>Eggerthellaceae</taxon>
        <taxon>Gordonibacter</taxon>
    </lineage>
</organism>
<accession>A0A6N8IHM2</accession>
<dbReference type="RefSeq" id="WP_157004982.1">
    <property type="nucleotide sequence ID" value="NZ_DBEZYS010000154.1"/>
</dbReference>
<dbReference type="AlphaFoldDB" id="A0A6N8IHM2"/>
<proteinExistence type="predicted"/>
<name>A0A6N8IHM2_9ACTN</name>
<keyword evidence="2" id="KW-1185">Reference proteome</keyword>
<reference evidence="1 2" key="1">
    <citation type="submission" date="2019-11" db="EMBL/GenBank/DDBJ databases">
        <title>Whole genome shotgun sequencing (WGS) data from Adlercreutzia equolifaciens ResAG-91, Eggerthella lenta MRI-F36, MRI-F37, MRI-F40, ResAG-49, ResAG-88, ResAG-121, ResAG-145, and Gordonibacter sp. ResAG-5, ResAG-26, ResAG-43, ResAG-50, ResAG-59.</title>
        <authorList>
            <person name="Stoll D.A."/>
            <person name="Danylec N."/>
            <person name="Franz C.M.A.P."/>
            <person name="Huch M."/>
        </authorList>
    </citation>
    <scope>NUCLEOTIDE SEQUENCE [LARGE SCALE GENOMIC DNA]</scope>
    <source>
        <strain evidence="1 2">ResAG-59</strain>
    </source>
</reference>
<protein>
    <submittedName>
        <fullName evidence="1">Uncharacterized protein</fullName>
    </submittedName>
</protein>
<gene>
    <name evidence="1" type="ORF">GO738_07765</name>
</gene>
<evidence type="ECO:0000313" key="1">
    <source>
        <dbReference type="EMBL" id="MVN15242.1"/>
    </source>
</evidence>
<evidence type="ECO:0000313" key="2">
    <source>
        <dbReference type="Proteomes" id="UP000468327"/>
    </source>
</evidence>
<dbReference type="EMBL" id="WPOC01000010">
    <property type="protein sequence ID" value="MVN15242.1"/>
    <property type="molecule type" value="Genomic_DNA"/>
</dbReference>
<comment type="caution">
    <text evidence="1">The sequence shown here is derived from an EMBL/GenBank/DDBJ whole genome shotgun (WGS) entry which is preliminary data.</text>
</comment>